<dbReference type="Pfam" id="PF00486">
    <property type="entry name" value="Trans_reg_C"/>
    <property type="match status" value="1"/>
</dbReference>
<feature type="DNA-binding region" description="OmpR/PhoB-type" evidence="5">
    <location>
        <begin position="1"/>
        <end position="95"/>
    </location>
</feature>
<dbReference type="InterPro" id="IPR027417">
    <property type="entry name" value="P-loop_NTPase"/>
</dbReference>
<dbReference type="PROSITE" id="PS51755">
    <property type="entry name" value="OMPR_PHOB"/>
    <property type="match status" value="1"/>
</dbReference>
<dbReference type="InterPro" id="IPR016032">
    <property type="entry name" value="Sig_transdc_resp-reg_C-effctor"/>
</dbReference>
<dbReference type="SMART" id="SM01043">
    <property type="entry name" value="BTAD"/>
    <property type="match status" value="1"/>
</dbReference>
<evidence type="ECO:0000256" key="1">
    <source>
        <dbReference type="ARBA" id="ARBA00005820"/>
    </source>
</evidence>
<dbReference type="InterPro" id="IPR036388">
    <property type="entry name" value="WH-like_DNA-bd_sf"/>
</dbReference>
<dbReference type="InterPro" id="IPR001867">
    <property type="entry name" value="OmpR/PhoB-type_DNA-bd"/>
</dbReference>
<dbReference type="Proteomes" id="UP001519654">
    <property type="component" value="Unassembled WGS sequence"/>
</dbReference>
<evidence type="ECO:0000256" key="4">
    <source>
        <dbReference type="ARBA" id="ARBA00023163"/>
    </source>
</evidence>
<dbReference type="PANTHER" id="PTHR35807">
    <property type="entry name" value="TRANSCRIPTIONAL REGULATOR REDD-RELATED"/>
    <property type="match status" value="1"/>
</dbReference>
<evidence type="ECO:0000256" key="5">
    <source>
        <dbReference type="PROSITE-ProRule" id="PRU01091"/>
    </source>
</evidence>
<dbReference type="Pfam" id="PF03704">
    <property type="entry name" value="BTAD"/>
    <property type="match status" value="1"/>
</dbReference>
<dbReference type="EMBL" id="JAHKKG010000003">
    <property type="protein sequence ID" value="MBU2663608.1"/>
    <property type="molecule type" value="Genomic_DNA"/>
</dbReference>
<keyword evidence="3 5" id="KW-0238">DNA-binding</keyword>
<evidence type="ECO:0000313" key="8">
    <source>
        <dbReference type="Proteomes" id="UP001519654"/>
    </source>
</evidence>
<protein>
    <submittedName>
        <fullName evidence="7">AAA family ATPase</fullName>
    </submittedName>
</protein>
<proteinExistence type="inferred from homology"/>
<dbReference type="Gene3D" id="1.10.10.10">
    <property type="entry name" value="Winged helix-like DNA-binding domain superfamily/Winged helix DNA-binding domain"/>
    <property type="match status" value="1"/>
</dbReference>
<dbReference type="SUPFAM" id="SSF46894">
    <property type="entry name" value="C-terminal effector domain of the bipartite response regulators"/>
    <property type="match status" value="1"/>
</dbReference>
<accession>A0ABS5YJN3</accession>
<keyword evidence="2" id="KW-0805">Transcription regulation</keyword>
<organism evidence="7 8">
    <name type="scientific">Paractinoplanes bogorensis</name>
    <dbReference type="NCBI Taxonomy" id="1610840"/>
    <lineage>
        <taxon>Bacteria</taxon>
        <taxon>Bacillati</taxon>
        <taxon>Actinomycetota</taxon>
        <taxon>Actinomycetes</taxon>
        <taxon>Micromonosporales</taxon>
        <taxon>Micromonosporaceae</taxon>
        <taxon>Paractinoplanes</taxon>
    </lineage>
</organism>
<dbReference type="SMART" id="SM00862">
    <property type="entry name" value="Trans_reg_C"/>
    <property type="match status" value="1"/>
</dbReference>
<dbReference type="Pfam" id="PF13191">
    <property type="entry name" value="AAA_16"/>
    <property type="match status" value="1"/>
</dbReference>
<dbReference type="SUPFAM" id="SSF48452">
    <property type="entry name" value="TPR-like"/>
    <property type="match status" value="1"/>
</dbReference>
<evidence type="ECO:0000259" key="6">
    <source>
        <dbReference type="PROSITE" id="PS51755"/>
    </source>
</evidence>
<evidence type="ECO:0000256" key="3">
    <source>
        <dbReference type="ARBA" id="ARBA00023125"/>
    </source>
</evidence>
<comment type="similarity">
    <text evidence="1">Belongs to the AfsR/DnrI/RedD regulatory family.</text>
</comment>
<reference evidence="7 8" key="1">
    <citation type="submission" date="2021-06" db="EMBL/GenBank/DDBJ databases">
        <title>Actinoplanes lichenicola sp. nov., and Actinoplanes ovalisporus sp. nov., isolated from lichen in Thailand.</title>
        <authorList>
            <person name="Saeng-In P."/>
            <person name="Kanchanasin P."/>
            <person name="Yuki M."/>
            <person name="Kudo T."/>
            <person name="Ohkuma M."/>
            <person name="Phongsopitanun W."/>
            <person name="Tanasupawat S."/>
        </authorList>
    </citation>
    <scope>NUCLEOTIDE SEQUENCE [LARGE SCALE GENOMIC DNA]</scope>
    <source>
        <strain evidence="7 8">NBRC 110975</strain>
    </source>
</reference>
<gene>
    <name evidence="7" type="ORF">KOI35_08825</name>
</gene>
<dbReference type="Gene3D" id="1.25.40.10">
    <property type="entry name" value="Tetratricopeptide repeat domain"/>
    <property type="match status" value="1"/>
</dbReference>
<dbReference type="InterPro" id="IPR041664">
    <property type="entry name" value="AAA_16"/>
</dbReference>
<dbReference type="InterPro" id="IPR011990">
    <property type="entry name" value="TPR-like_helical_dom_sf"/>
</dbReference>
<sequence>MKVTLLGPVGARSGDTELALGGLKQRAVFAMLALSPGRVVPVDRLIDEVWGEEPPARATLALQSYVSRLRRLLGEVPDGPRIVTRPPGWVLTLEPGQVDVARFEDLVAAAHGQAAAEAVATLRAALDLWTGDALADLSTLAFARAEAVRLGEVRLSAAELLLEARLAAGEHETVVPPARQFVTANPYRERGWHALMIALYRAGRHAEAVAAAAELRRTFADDLGLDPSPETADLERRMLRHDADLAPAGPPVLATVSAAEVTVVPRVVGRHAAMAVLDDAVAAAGRGRGQLLVLDAPAGSGKSTMLRVLADRVRAAGGVAVRASSAGGGSMPALWPWVSIVRDVTGPQHDDLWARAGEGELSRTRLFRDVIDRLASVPGLAVLLDDVHWADAETLTLLSLAVDALAAHGTLFAVAVRSDEPGAATVRELLGRTSRELVTRVELPGLTADAIAELVGGVSGTAAEPGLVRLIRQRTSGNPLFVNELVRLLTSERRLDVNGVRDALPEQVQEVLRRRIERLPEQTVVLLSVVALTGGSADIELLADVTGLDAGAVLDGCEAALLAGLLEEAGGGFGLSHDLVRQTLERDLSGPRRIRWHARLASSLREREPLTPELVVAVARHLRLAAPLVGPEAAVPYLVAVSEDALSRYANDQAGRTLEDALELIASVRDPVVRSALDGQVRGRLMSIRGWTAGAVPRETRTRESAFPRPLPADGDSAASWLSTVVMGSMSGSYEWAVAAAEEVLAAGVPPVGRIAAQFTLVYAELVLGRTRNAADAYAVLDRMLTTEPEARISGLLASTVPVLAAGYGAVIAHIQGDETAADARLADARRRAGDVESHLVEVELAHCWVAGLRGDPIDAATHAAACLELATRVDFPLNRLHARIIGGWAAALTGDPSGATEADDAYADYAGRGLRFFNPFFLMLRAEAHRAAGDPATAIELERAGQAGVTLAPRFTVA</sequence>
<dbReference type="CDD" id="cd15831">
    <property type="entry name" value="BTAD"/>
    <property type="match status" value="1"/>
</dbReference>
<name>A0ABS5YJN3_9ACTN</name>
<dbReference type="InterPro" id="IPR051677">
    <property type="entry name" value="AfsR-DnrI-RedD_regulator"/>
</dbReference>
<keyword evidence="8" id="KW-1185">Reference proteome</keyword>
<evidence type="ECO:0000313" key="7">
    <source>
        <dbReference type="EMBL" id="MBU2663608.1"/>
    </source>
</evidence>
<comment type="caution">
    <text evidence="7">The sequence shown here is derived from an EMBL/GenBank/DDBJ whole genome shotgun (WGS) entry which is preliminary data.</text>
</comment>
<dbReference type="RefSeq" id="WP_215785596.1">
    <property type="nucleotide sequence ID" value="NZ_JAHKKG010000003.1"/>
</dbReference>
<dbReference type="PANTHER" id="PTHR35807:SF1">
    <property type="entry name" value="TRANSCRIPTIONAL REGULATOR REDD"/>
    <property type="match status" value="1"/>
</dbReference>
<dbReference type="SUPFAM" id="SSF52540">
    <property type="entry name" value="P-loop containing nucleoside triphosphate hydrolases"/>
    <property type="match status" value="1"/>
</dbReference>
<evidence type="ECO:0000256" key="2">
    <source>
        <dbReference type="ARBA" id="ARBA00023015"/>
    </source>
</evidence>
<dbReference type="InterPro" id="IPR005158">
    <property type="entry name" value="BTAD"/>
</dbReference>
<keyword evidence="4" id="KW-0804">Transcription</keyword>
<feature type="domain" description="OmpR/PhoB-type" evidence="6">
    <location>
        <begin position="1"/>
        <end position="95"/>
    </location>
</feature>